<evidence type="ECO:0000313" key="8">
    <source>
        <dbReference type="Proteomes" id="UP000475214"/>
    </source>
</evidence>
<comment type="caution">
    <text evidence="7">The sequence shown here is derived from an EMBL/GenBank/DDBJ whole genome shotgun (WGS) entry which is preliminary data.</text>
</comment>
<evidence type="ECO:0000259" key="6">
    <source>
        <dbReference type="Pfam" id="PF07992"/>
    </source>
</evidence>
<evidence type="ECO:0000256" key="2">
    <source>
        <dbReference type="ARBA" id="ARBA00022630"/>
    </source>
</evidence>
<evidence type="ECO:0000256" key="5">
    <source>
        <dbReference type="ARBA" id="ARBA00023027"/>
    </source>
</evidence>
<keyword evidence="4" id="KW-0560">Oxidoreductase</keyword>
<evidence type="ECO:0000256" key="4">
    <source>
        <dbReference type="ARBA" id="ARBA00023002"/>
    </source>
</evidence>
<evidence type="ECO:0000256" key="1">
    <source>
        <dbReference type="ARBA" id="ARBA00005272"/>
    </source>
</evidence>
<proteinExistence type="inferred from homology"/>
<dbReference type="GO" id="GO:0003954">
    <property type="term" value="F:NADH dehydrogenase activity"/>
    <property type="evidence" value="ECO:0007669"/>
    <property type="project" value="InterPro"/>
</dbReference>
<dbReference type="EMBL" id="JAAGOA010000002">
    <property type="protein sequence ID" value="NED99341.1"/>
    <property type="molecule type" value="Genomic_DNA"/>
</dbReference>
<keyword evidence="2" id="KW-0285">Flavoprotein</keyword>
<dbReference type="RefSeq" id="WP_163732998.1">
    <property type="nucleotide sequence ID" value="NZ_JAAGOA010000002.1"/>
</dbReference>
<name>A0A6L9S480_9ACTN</name>
<feature type="domain" description="FAD/NAD(P)-binding" evidence="6">
    <location>
        <begin position="10"/>
        <end position="337"/>
    </location>
</feature>
<sequence>MTDDPTLRPRVLVVGAGYAGLHAARRLQSKLRPNEASITVVDPRPYMTYQPFLPETASGAIEPRHAVAPLRAMLKRCQVLTGRAIGIDLERRSVRVDVVDGNEVDIGYDLLVLAPGSASKTLPVPGLSEQAVGFTTLGEAVYLRNHVLSQLDRAASTIDPVQRNKLLTFMFVGGGYAGIEALGELENMARFAAQRYYPTLDPAEMRWMLVEAVDRIMPEVSRSLADYTVEVLRRRGIEVRMETTVDTMEGGHVTLSDGAEFDAGTVVWTTGVVAAPVIAEAEFEHDKLGRVQCTPSMQVKGVPNVFAAGDCAAIPDLTSEEEGATYPPTAQHAVRQGKLLADNIRAILRGRPVRAFAHRSSGAVATLGLHQGVAEVYGAKVRGLPAWMLHRLYHLSQMPTANRKSRVLADWVLDSMFPRQVVAIGELHRPRQEFAEQAQRRD</sequence>
<dbReference type="PRINTS" id="PR00368">
    <property type="entry name" value="FADPNR"/>
</dbReference>
<dbReference type="PANTHER" id="PTHR43706">
    <property type="entry name" value="NADH DEHYDROGENASE"/>
    <property type="match status" value="1"/>
</dbReference>
<protein>
    <submittedName>
        <fullName evidence="7">NAD(P)/FAD-dependent oxidoreductase</fullName>
    </submittedName>
</protein>
<dbReference type="InterPro" id="IPR036188">
    <property type="entry name" value="FAD/NAD-bd_sf"/>
</dbReference>
<dbReference type="PANTHER" id="PTHR43706:SF45">
    <property type="entry name" value="NADH DEHYDROGENASE-LIKE PROTEIN RV1812C"/>
    <property type="match status" value="1"/>
</dbReference>
<organism evidence="7 8">
    <name type="scientific">Phytoactinopolyspora halotolerans</name>
    <dbReference type="NCBI Taxonomy" id="1981512"/>
    <lineage>
        <taxon>Bacteria</taxon>
        <taxon>Bacillati</taxon>
        <taxon>Actinomycetota</taxon>
        <taxon>Actinomycetes</taxon>
        <taxon>Jiangellales</taxon>
        <taxon>Jiangellaceae</taxon>
        <taxon>Phytoactinopolyspora</taxon>
    </lineage>
</organism>
<evidence type="ECO:0000256" key="3">
    <source>
        <dbReference type="ARBA" id="ARBA00022827"/>
    </source>
</evidence>
<dbReference type="SUPFAM" id="SSF51905">
    <property type="entry name" value="FAD/NAD(P)-binding domain"/>
    <property type="match status" value="1"/>
</dbReference>
<keyword evidence="3" id="KW-0274">FAD</keyword>
<dbReference type="Gene3D" id="3.50.50.100">
    <property type="match status" value="1"/>
</dbReference>
<dbReference type="InterPro" id="IPR045024">
    <property type="entry name" value="NDH-2"/>
</dbReference>
<gene>
    <name evidence="7" type="ORF">G1H10_04095</name>
</gene>
<dbReference type="AlphaFoldDB" id="A0A6L9S480"/>
<comment type="similarity">
    <text evidence="1">Belongs to the NADH dehydrogenase family.</text>
</comment>
<keyword evidence="5" id="KW-0520">NAD</keyword>
<dbReference type="Pfam" id="PF07992">
    <property type="entry name" value="Pyr_redox_2"/>
    <property type="match status" value="1"/>
</dbReference>
<keyword evidence="8" id="KW-1185">Reference proteome</keyword>
<evidence type="ECO:0000313" key="7">
    <source>
        <dbReference type="EMBL" id="NED99341.1"/>
    </source>
</evidence>
<dbReference type="InterPro" id="IPR023753">
    <property type="entry name" value="FAD/NAD-binding_dom"/>
</dbReference>
<accession>A0A6L9S480</accession>
<reference evidence="7 8" key="1">
    <citation type="submission" date="2020-02" db="EMBL/GenBank/DDBJ databases">
        <authorList>
            <person name="Li X.-J."/>
            <person name="Han X.-M."/>
        </authorList>
    </citation>
    <scope>NUCLEOTIDE SEQUENCE [LARGE SCALE GENOMIC DNA]</scope>
    <source>
        <strain evidence="7 8">CCTCC AB 2017055</strain>
    </source>
</reference>
<dbReference type="Proteomes" id="UP000475214">
    <property type="component" value="Unassembled WGS sequence"/>
</dbReference>